<evidence type="ECO:0008006" key="5">
    <source>
        <dbReference type="Google" id="ProtNLM"/>
    </source>
</evidence>
<organism evidence="3 4">
    <name type="scientific">Pelusios castaneus</name>
    <name type="common">West African mud turtle</name>
    <dbReference type="NCBI Taxonomy" id="367368"/>
    <lineage>
        <taxon>Eukaryota</taxon>
        <taxon>Metazoa</taxon>
        <taxon>Chordata</taxon>
        <taxon>Craniata</taxon>
        <taxon>Vertebrata</taxon>
        <taxon>Euteleostomi</taxon>
        <taxon>Archelosauria</taxon>
        <taxon>Testudinata</taxon>
        <taxon>Testudines</taxon>
        <taxon>Pleurodira</taxon>
        <taxon>Pelomedusidae</taxon>
        <taxon>Pelusios</taxon>
    </lineage>
</organism>
<dbReference type="InterPro" id="IPR003461">
    <property type="entry name" value="Keratin"/>
</dbReference>
<evidence type="ECO:0000256" key="2">
    <source>
        <dbReference type="ARBA" id="ARBA00022744"/>
    </source>
</evidence>
<keyword evidence="4" id="KW-1185">Reference proteome</keyword>
<proteinExistence type="inferred from homology"/>
<dbReference type="Ensembl" id="ENSPCET00000012159.1">
    <property type="protein sequence ID" value="ENSPCEP00000011758.1"/>
    <property type="gene ID" value="ENSPCEG00000009331.1"/>
</dbReference>
<evidence type="ECO:0000256" key="1">
    <source>
        <dbReference type="ARBA" id="ARBA00008702"/>
    </source>
</evidence>
<evidence type="ECO:0000313" key="3">
    <source>
        <dbReference type="Ensembl" id="ENSPCEP00000011758.1"/>
    </source>
</evidence>
<keyword evidence="2" id="KW-0416">Keratin</keyword>
<accession>A0A8C8RZ35</accession>
<name>A0A8C8RZ35_9SAUR</name>
<dbReference type="PANTHER" id="PTHR31203:SF1">
    <property type="entry name" value="BETA-KERATIN-RELATED PROTEIN-RELATED"/>
    <property type="match status" value="1"/>
</dbReference>
<evidence type="ECO:0000313" key="4">
    <source>
        <dbReference type="Proteomes" id="UP000694393"/>
    </source>
</evidence>
<dbReference type="Pfam" id="PF02422">
    <property type="entry name" value="Keratin"/>
    <property type="match status" value="1"/>
</dbReference>
<comment type="similarity">
    <text evidence="1">Belongs to the avian keratin family.</text>
</comment>
<dbReference type="GO" id="GO:0005882">
    <property type="term" value="C:intermediate filament"/>
    <property type="evidence" value="ECO:0007669"/>
    <property type="project" value="UniProtKB-KW"/>
</dbReference>
<dbReference type="Proteomes" id="UP000694393">
    <property type="component" value="Unplaced"/>
</dbReference>
<sequence length="102" mass="10322">IHHRKMACSSLSYPECVVARPAPVTGTCNEPCVRQCPDSEVVITSSPVVVTIPGPILSSFPQQSDAGAVGALVVGGGYGGTFGLGGLYAPCPSQASPFGTMQ</sequence>
<reference evidence="3" key="1">
    <citation type="submission" date="2025-08" db="UniProtKB">
        <authorList>
            <consortium name="Ensembl"/>
        </authorList>
    </citation>
    <scope>IDENTIFICATION</scope>
</reference>
<protein>
    <recommendedName>
        <fullName evidence="5">Keratin</fullName>
    </recommendedName>
</protein>
<dbReference type="GO" id="GO:0005200">
    <property type="term" value="F:structural constituent of cytoskeleton"/>
    <property type="evidence" value="ECO:0007669"/>
    <property type="project" value="InterPro"/>
</dbReference>
<dbReference type="PANTHER" id="PTHR31203">
    <property type="entry name" value="BETA-KERATIN-RELATED PROTEIN-RELATED"/>
    <property type="match status" value="1"/>
</dbReference>
<reference evidence="3" key="2">
    <citation type="submission" date="2025-09" db="UniProtKB">
        <authorList>
            <consortium name="Ensembl"/>
        </authorList>
    </citation>
    <scope>IDENTIFICATION</scope>
</reference>
<dbReference type="AlphaFoldDB" id="A0A8C8RZ35"/>